<keyword evidence="2" id="KW-0809">Transit peptide</keyword>
<feature type="domain" description="Peptidase M16 C-terminal" evidence="5">
    <location>
        <begin position="174"/>
        <end position="353"/>
    </location>
</feature>
<dbReference type="AlphaFoldDB" id="A0A0N4ZL75"/>
<dbReference type="FunFam" id="3.30.830.10:FF:000039">
    <property type="entry name" value="Ubiquinol-cytochrome c reductase core subunit 2"/>
    <property type="match status" value="1"/>
</dbReference>
<dbReference type="GO" id="GO:0005739">
    <property type="term" value="C:mitochondrion"/>
    <property type="evidence" value="ECO:0007669"/>
    <property type="project" value="UniProtKB-SubCell"/>
</dbReference>
<keyword evidence="6" id="KW-1185">Reference proteome</keyword>
<dbReference type="GO" id="GO:0016020">
    <property type="term" value="C:membrane"/>
    <property type="evidence" value="ECO:0007669"/>
    <property type="project" value="UniProtKB-ARBA"/>
</dbReference>
<dbReference type="InterPro" id="IPR007863">
    <property type="entry name" value="Peptidase_M16_C"/>
</dbReference>
<evidence type="ECO:0000259" key="5">
    <source>
        <dbReference type="Pfam" id="PF05193"/>
    </source>
</evidence>
<evidence type="ECO:0000256" key="3">
    <source>
        <dbReference type="ARBA" id="ARBA00023128"/>
    </source>
</evidence>
<name>A0A0N4ZL75_PARTI</name>
<dbReference type="Gene3D" id="3.30.830.10">
    <property type="entry name" value="Metalloenzyme, LuxS/M16 peptidase-like"/>
    <property type="match status" value="2"/>
</dbReference>
<evidence type="ECO:0000259" key="4">
    <source>
        <dbReference type="Pfam" id="PF00675"/>
    </source>
</evidence>
<dbReference type="FunFam" id="3.30.830.10:FF:000021">
    <property type="entry name" value="Cytochrome b-c1 complex subunit 2"/>
    <property type="match status" value="1"/>
</dbReference>
<dbReference type="Pfam" id="PF00675">
    <property type="entry name" value="Peptidase_M16"/>
    <property type="match status" value="1"/>
</dbReference>
<dbReference type="WBParaSite" id="PTRK_0000903100.1">
    <property type="protein sequence ID" value="PTRK_0000903100.1"/>
    <property type="gene ID" value="PTRK_0000903100"/>
</dbReference>
<organism evidence="6 7">
    <name type="scientific">Parastrongyloides trichosuri</name>
    <name type="common">Possum-specific nematode worm</name>
    <dbReference type="NCBI Taxonomy" id="131310"/>
    <lineage>
        <taxon>Eukaryota</taxon>
        <taxon>Metazoa</taxon>
        <taxon>Ecdysozoa</taxon>
        <taxon>Nematoda</taxon>
        <taxon>Chromadorea</taxon>
        <taxon>Rhabditida</taxon>
        <taxon>Tylenchina</taxon>
        <taxon>Panagrolaimomorpha</taxon>
        <taxon>Strongyloidoidea</taxon>
        <taxon>Strongyloididae</taxon>
        <taxon>Parastrongyloides</taxon>
    </lineage>
</organism>
<sequence length="428" mass="45532">MMRRGLSSAVRSVEQKISKLPNGLTVTSIDNGAPISQLVLAFRAGSRYEDANEQGVVHHLRNSVGTDSNNYLGVKLLWQTGNIGATLNSIATKDIYAIQLSTPREGTPIGVSLLGELGQPAFKPWEVNDIKPTLLNDVQNVEVYDMVIEALHKAAFRSGSLGNFTLSKPHNIGKVNYKQLEDFAKSRLLTGEAAIVGINVDHNLLLQYASEQITLAEGKGKEPKASPYKGGEVRMCGPGDLAHVVVAAEGGKMTDLKSVATQSVLASLIASEPITKFSSNNGFGVASKSINKEAQSACGITNVNITYSDNGLVGFYLVSEGSQAGTLVKKALGAVKSLSSNIDSELFEIAKQQTITEVLLRSEVDSNVAIDQAVQILSTNSTVSPVAFAEMINSVTVDDVKKAASKFNGKLTITSYGNIGTVPYLDEL</sequence>
<dbReference type="PANTHER" id="PTHR11851:SF226">
    <property type="entry name" value="CYTOCHROME B-C1 COMPLEX SUBUNIT 2, MITOCHONDRIAL"/>
    <property type="match status" value="1"/>
</dbReference>
<protein>
    <submittedName>
        <fullName evidence="7">Peptidase_M16 domain-containing protein</fullName>
    </submittedName>
</protein>
<dbReference type="SUPFAM" id="SSF63411">
    <property type="entry name" value="LuxS/MPP-like metallohydrolase"/>
    <property type="match status" value="2"/>
</dbReference>
<comment type="subcellular location">
    <subcellularLocation>
        <location evidence="1">Mitochondrion</location>
    </subcellularLocation>
</comment>
<dbReference type="GO" id="GO:0046872">
    <property type="term" value="F:metal ion binding"/>
    <property type="evidence" value="ECO:0007669"/>
    <property type="project" value="InterPro"/>
</dbReference>
<feature type="domain" description="Peptidase M16 N-terminal" evidence="4">
    <location>
        <begin position="26"/>
        <end position="165"/>
    </location>
</feature>
<reference evidence="7" key="1">
    <citation type="submission" date="2017-02" db="UniProtKB">
        <authorList>
            <consortium name="WormBaseParasite"/>
        </authorList>
    </citation>
    <scope>IDENTIFICATION</scope>
</reference>
<proteinExistence type="predicted"/>
<evidence type="ECO:0000313" key="7">
    <source>
        <dbReference type="WBParaSite" id="PTRK_0000903100.1"/>
    </source>
</evidence>
<dbReference type="InterPro" id="IPR050361">
    <property type="entry name" value="MPP/UQCRC_Complex"/>
</dbReference>
<evidence type="ECO:0000256" key="2">
    <source>
        <dbReference type="ARBA" id="ARBA00022946"/>
    </source>
</evidence>
<dbReference type="InterPro" id="IPR011249">
    <property type="entry name" value="Metalloenz_LuxS/M16"/>
</dbReference>
<dbReference type="Proteomes" id="UP000038045">
    <property type="component" value="Unplaced"/>
</dbReference>
<evidence type="ECO:0000313" key="6">
    <source>
        <dbReference type="Proteomes" id="UP000038045"/>
    </source>
</evidence>
<keyword evidence="3" id="KW-0496">Mitochondrion</keyword>
<dbReference type="STRING" id="131310.A0A0N4ZL75"/>
<dbReference type="PANTHER" id="PTHR11851">
    <property type="entry name" value="METALLOPROTEASE"/>
    <property type="match status" value="1"/>
</dbReference>
<evidence type="ECO:0000256" key="1">
    <source>
        <dbReference type="ARBA" id="ARBA00004173"/>
    </source>
</evidence>
<dbReference type="Pfam" id="PF05193">
    <property type="entry name" value="Peptidase_M16_C"/>
    <property type="match status" value="1"/>
</dbReference>
<dbReference type="InterPro" id="IPR011765">
    <property type="entry name" value="Pept_M16_N"/>
</dbReference>
<accession>A0A0N4ZL75</accession>